<feature type="transmembrane region" description="Helical" evidence="1">
    <location>
        <begin position="92"/>
        <end position="110"/>
    </location>
</feature>
<feature type="transmembrane region" description="Helical" evidence="1">
    <location>
        <begin position="330"/>
        <end position="351"/>
    </location>
</feature>
<evidence type="ECO:0000313" key="3">
    <source>
        <dbReference type="Proteomes" id="UP001165243"/>
    </source>
</evidence>
<feature type="transmembrane region" description="Helical" evidence="1">
    <location>
        <begin position="12"/>
        <end position="31"/>
    </location>
</feature>
<dbReference type="AlphaFoldDB" id="A0AAV5PFS8"/>
<dbReference type="EMBL" id="BSWK01000028">
    <property type="protein sequence ID" value="GMB87237.1"/>
    <property type="molecule type" value="Genomic_DNA"/>
</dbReference>
<feature type="transmembrane region" description="Helical" evidence="1">
    <location>
        <begin position="195"/>
        <end position="212"/>
    </location>
</feature>
<evidence type="ECO:0000256" key="1">
    <source>
        <dbReference type="SAM" id="Phobius"/>
    </source>
</evidence>
<proteinExistence type="predicted"/>
<sequence>MKSIKSAGDRFFAVMAYIIVILSIMSTTVMWNYLKGAFIPIGTYRYLLLAISLLLVLVTNSYNFKDLSFITLIICYLLVFIFFSQINPFKYFSNLCMPLTASLLIVFVYYQHGKGNLLLASYANIVLIVAGVSLFFYFFGSILGLRIGAIDTNYYWADNPHFTTSYCYLYFHQPLQDQIYLGHHVIRNTGIFTEAPGYTLFLLDGLIIELFVKKSKTFWRIGLILVTLLTTLSATAILLGALAVLISFLQYLQAQGKLNLKIVIPVFLLLLVLGVIVIRIRKSGGSSYSVRVDDLRIGLTLWSQNPVFGVGFGNEGALIKMFAFHRANNGLSMGLTTLMATGGLYLALYFLVPFFTTLFAPSRRYLLPISILLLLEIIISNISTNPVYLMAMALLWYAVLNDIREQGAFAGTNYYTSLYF</sequence>
<protein>
    <recommendedName>
        <fullName evidence="4">Beta-carotene 15,15'-monooxygenase</fullName>
    </recommendedName>
</protein>
<organism evidence="2 3">
    <name type="scientific">Lactobacillus delbrueckii subsp. bulgaricus</name>
    <dbReference type="NCBI Taxonomy" id="1585"/>
    <lineage>
        <taxon>Bacteria</taxon>
        <taxon>Bacillati</taxon>
        <taxon>Bacillota</taxon>
        <taxon>Bacilli</taxon>
        <taxon>Lactobacillales</taxon>
        <taxon>Lactobacillaceae</taxon>
        <taxon>Lactobacillus</taxon>
    </lineage>
</organism>
<keyword evidence="1" id="KW-1133">Transmembrane helix</keyword>
<evidence type="ECO:0000313" key="2">
    <source>
        <dbReference type="EMBL" id="GMB87237.1"/>
    </source>
</evidence>
<dbReference type="Proteomes" id="UP001165243">
    <property type="component" value="Unassembled WGS sequence"/>
</dbReference>
<feature type="transmembrane region" description="Helical" evidence="1">
    <location>
        <begin position="67"/>
        <end position="86"/>
    </location>
</feature>
<feature type="transmembrane region" description="Helical" evidence="1">
    <location>
        <begin position="117"/>
        <end position="139"/>
    </location>
</feature>
<gene>
    <name evidence="2" type="ORF">ME0900_16110</name>
</gene>
<feature type="transmembrane region" description="Helical" evidence="1">
    <location>
        <begin position="224"/>
        <end position="252"/>
    </location>
</feature>
<evidence type="ECO:0008006" key="4">
    <source>
        <dbReference type="Google" id="ProtNLM"/>
    </source>
</evidence>
<reference evidence="2" key="1">
    <citation type="submission" date="2023-04" db="EMBL/GenBank/DDBJ databases">
        <title>Draft genome sequences of Lactobacillus delbrueckii subsp. bulgaricus ME-900 and ME-901 with improved acid tolerance.</title>
        <authorList>
            <person name="Ishida T."/>
            <person name="Yamamoto E."/>
            <person name="Koizumi A."/>
            <person name="Fujiwara S."/>
            <person name="Makino S."/>
            <person name="Kano H."/>
            <person name="Kimura K."/>
        </authorList>
    </citation>
    <scope>NUCLEOTIDE SEQUENCE</scope>
    <source>
        <strain evidence="2">ME-900</strain>
    </source>
</reference>
<feature type="transmembrane region" description="Helical" evidence="1">
    <location>
        <begin position="371"/>
        <end position="399"/>
    </location>
</feature>
<dbReference type="RefSeq" id="WP_014565313.1">
    <property type="nucleotide sequence ID" value="NZ_BSWJ01000037.1"/>
</dbReference>
<feature type="transmembrane region" description="Helical" evidence="1">
    <location>
        <begin position="37"/>
        <end position="58"/>
    </location>
</feature>
<keyword evidence="1" id="KW-0472">Membrane</keyword>
<accession>A0AAV5PFS8</accession>
<comment type="caution">
    <text evidence="2">The sequence shown here is derived from an EMBL/GenBank/DDBJ whole genome shotgun (WGS) entry which is preliminary data.</text>
</comment>
<feature type="transmembrane region" description="Helical" evidence="1">
    <location>
        <begin position="258"/>
        <end position="278"/>
    </location>
</feature>
<name>A0AAV5PFS8_LACDE</name>
<keyword evidence="1" id="KW-0812">Transmembrane</keyword>